<feature type="region of interest" description="Disordered" evidence="1">
    <location>
        <begin position="80"/>
        <end position="124"/>
    </location>
</feature>
<comment type="caution">
    <text evidence="2">The sequence shown here is derived from an EMBL/GenBank/DDBJ whole genome shotgun (WGS) entry which is preliminary data.</text>
</comment>
<dbReference type="Proteomes" id="UP001221757">
    <property type="component" value="Unassembled WGS sequence"/>
</dbReference>
<evidence type="ECO:0000256" key="1">
    <source>
        <dbReference type="SAM" id="MobiDB-lite"/>
    </source>
</evidence>
<evidence type="ECO:0000313" key="3">
    <source>
        <dbReference type="Proteomes" id="UP001221757"/>
    </source>
</evidence>
<gene>
    <name evidence="2" type="ORF">B0H17DRAFT_1135845</name>
</gene>
<reference evidence="2" key="1">
    <citation type="submission" date="2023-03" db="EMBL/GenBank/DDBJ databases">
        <title>Massive genome expansion in bonnet fungi (Mycena s.s.) driven by repeated elements and novel gene families across ecological guilds.</title>
        <authorList>
            <consortium name="Lawrence Berkeley National Laboratory"/>
            <person name="Harder C.B."/>
            <person name="Miyauchi S."/>
            <person name="Viragh M."/>
            <person name="Kuo A."/>
            <person name="Thoen E."/>
            <person name="Andreopoulos B."/>
            <person name="Lu D."/>
            <person name="Skrede I."/>
            <person name="Drula E."/>
            <person name="Henrissat B."/>
            <person name="Morin E."/>
            <person name="Kohler A."/>
            <person name="Barry K."/>
            <person name="LaButti K."/>
            <person name="Morin E."/>
            <person name="Salamov A."/>
            <person name="Lipzen A."/>
            <person name="Mereny Z."/>
            <person name="Hegedus B."/>
            <person name="Baldrian P."/>
            <person name="Stursova M."/>
            <person name="Weitz H."/>
            <person name="Taylor A."/>
            <person name="Grigoriev I.V."/>
            <person name="Nagy L.G."/>
            <person name="Martin F."/>
            <person name="Kauserud H."/>
        </authorList>
    </citation>
    <scope>NUCLEOTIDE SEQUENCE</scope>
    <source>
        <strain evidence="2">CBHHK067</strain>
    </source>
</reference>
<evidence type="ECO:0000313" key="2">
    <source>
        <dbReference type="EMBL" id="KAJ7688000.1"/>
    </source>
</evidence>
<dbReference type="AlphaFoldDB" id="A0AAD7DCB4"/>
<proteinExistence type="predicted"/>
<name>A0AAD7DCB4_MYCRO</name>
<feature type="compositionally biased region" description="Basic and acidic residues" evidence="1">
    <location>
        <begin position="100"/>
        <end position="111"/>
    </location>
</feature>
<organism evidence="2 3">
    <name type="scientific">Mycena rosella</name>
    <name type="common">Pink bonnet</name>
    <name type="synonym">Agaricus rosellus</name>
    <dbReference type="NCBI Taxonomy" id="1033263"/>
    <lineage>
        <taxon>Eukaryota</taxon>
        <taxon>Fungi</taxon>
        <taxon>Dikarya</taxon>
        <taxon>Basidiomycota</taxon>
        <taxon>Agaricomycotina</taxon>
        <taxon>Agaricomycetes</taxon>
        <taxon>Agaricomycetidae</taxon>
        <taxon>Agaricales</taxon>
        <taxon>Marasmiineae</taxon>
        <taxon>Mycenaceae</taxon>
        <taxon>Mycena</taxon>
    </lineage>
</organism>
<protein>
    <submittedName>
        <fullName evidence="2">Uncharacterized protein</fullName>
    </submittedName>
</protein>
<sequence>MATTILESPPFATLDDKFPRKTWFEMIVRKFTNYRHQVYLKSGEGQQSIGSGSTTLTIKKFNPLVKFSSLITGRQLFAKDHHDTLRSGGPETKGLSLHSRRTDDDTPDRHLQRPPTSSVQRVPLTARGRGDLRLGHQQLPAVATASSGLNFRGDH</sequence>
<dbReference type="EMBL" id="JARKIE010000082">
    <property type="protein sequence ID" value="KAJ7688000.1"/>
    <property type="molecule type" value="Genomic_DNA"/>
</dbReference>
<keyword evidence="3" id="KW-1185">Reference proteome</keyword>
<accession>A0AAD7DCB4</accession>